<sequence length="156" mass="17872">MENNNNNNNNNKNTIDNVQHQASNSTTKNGCGFFGKPTATEELFARAIETKLVKQYDGLVSPFWEAIFRENNARKKHVRVISKVNIDHETTKNRCDSCKKRIKLIGFKCKCDGIYCGSHRYPEVHSCKFDHKEVGRHRLSKTLYASACKAAKINYM</sequence>
<dbReference type="GeneID" id="130459788"/>
<dbReference type="PANTHER" id="PTHR10634">
    <property type="entry name" value="AN1-TYPE ZINC FINGER PROTEIN"/>
    <property type="match status" value="1"/>
</dbReference>
<reference evidence="8" key="2">
    <citation type="submission" date="2025-08" db="UniProtKB">
        <authorList>
            <consortium name="RefSeq"/>
        </authorList>
    </citation>
    <scope>IDENTIFICATION</scope>
    <source>
        <tissue evidence="8">Leaf</tissue>
    </source>
</reference>
<dbReference type="SUPFAM" id="SSF118310">
    <property type="entry name" value="AN1-like Zinc finger"/>
    <property type="match status" value="1"/>
</dbReference>
<dbReference type="InterPro" id="IPR000058">
    <property type="entry name" value="Znf_AN1"/>
</dbReference>
<gene>
    <name evidence="8" type="primary">LOC130459788</name>
</gene>
<feature type="domain" description="AN1-type" evidence="6">
    <location>
        <begin position="89"/>
        <end position="135"/>
    </location>
</feature>
<evidence type="ECO:0000259" key="6">
    <source>
        <dbReference type="PROSITE" id="PS51039"/>
    </source>
</evidence>
<dbReference type="InterPro" id="IPR050652">
    <property type="entry name" value="AN1_A20_ZnFinger"/>
</dbReference>
<dbReference type="Pfam" id="PF01428">
    <property type="entry name" value="zf-AN1"/>
    <property type="match status" value="1"/>
</dbReference>
<evidence type="ECO:0000256" key="2">
    <source>
        <dbReference type="ARBA" id="ARBA00022723"/>
    </source>
</evidence>
<keyword evidence="3 5" id="KW-0863">Zinc-finger</keyword>
<evidence type="ECO:0000256" key="3">
    <source>
        <dbReference type="ARBA" id="ARBA00022771"/>
    </source>
</evidence>
<evidence type="ECO:0000313" key="7">
    <source>
        <dbReference type="Proteomes" id="UP000813463"/>
    </source>
</evidence>
<accession>A0ABM3QIX6</accession>
<evidence type="ECO:0000313" key="8">
    <source>
        <dbReference type="RefSeq" id="XP_056683314.1"/>
    </source>
</evidence>
<name>A0ABM3QIX6_SPIOL</name>
<dbReference type="SMART" id="SM00154">
    <property type="entry name" value="ZnF_AN1"/>
    <property type="match status" value="1"/>
</dbReference>
<evidence type="ECO:0000256" key="1">
    <source>
        <dbReference type="ARBA" id="ARBA00003732"/>
    </source>
</evidence>
<comment type="function">
    <text evidence="1">May be involved in environmental stress response.</text>
</comment>
<reference evidence="7" key="1">
    <citation type="journal article" date="2021" name="Nat. Commun.">
        <title>Genomic analyses provide insights into spinach domestication and the genetic basis of agronomic traits.</title>
        <authorList>
            <person name="Cai X."/>
            <person name="Sun X."/>
            <person name="Xu C."/>
            <person name="Sun H."/>
            <person name="Wang X."/>
            <person name="Ge C."/>
            <person name="Zhang Z."/>
            <person name="Wang Q."/>
            <person name="Fei Z."/>
            <person name="Jiao C."/>
            <person name="Wang Q."/>
        </authorList>
    </citation>
    <scope>NUCLEOTIDE SEQUENCE [LARGE SCALE GENOMIC DNA]</scope>
    <source>
        <strain evidence="7">cv. Varoflay</strain>
    </source>
</reference>
<dbReference type="InterPro" id="IPR035896">
    <property type="entry name" value="AN1-like_Znf"/>
</dbReference>
<proteinExistence type="predicted"/>
<evidence type="ECO:0000256" key="5">
    <source>
        <dbReference type="PROSITE-ProRule" id="PRU00449"/>
    </source>
</evidence>
<organism evidence="7 8">
    <name type="scientific">Spinacia oleracea</name>
    <name type="common">Spinach</name>
    <dbReference type="NCBI Taxonomy" id="3562"/>
    <lineage>
        <taxon>Eukaryota</taxon>
        <taxon>Viridiplantae</taxon>
        <taxon>Streptophyta</taxon>
        <taxon>Embryophyta</taxon>
        <taxon>Tracheophyta</taxon>
        <taxon>Spermatophyta</taxon>
        <taxon>Magnoliopsida</taxon>
        <taxon>eudicotyledons</taxon>
        <taxon>Gunneridae</taxon>
        <taxon>Pentapetalae</taxon>
        <taxon>Caryophyllales</taxon>
        <taxon>Chenopodiaceae</taxon>
        <taxon>Chenopodioideae</taxon>
        <taxon>Anserineae</taxon>
        <taxon>Spinacia</taxon>
    </lineage>
</organism>
<evidence type="ECO:0000256" key="4">
    <source>
        <dbReference type="ARBA" id="ARBA00022833"/>
    </source>
</evidence>
<keyword evidence="7" id="KW-1185">Reference proteome</keyword>
<dbReference type="PROSITE" id="PS51039">
    <property type="entry name" value="ZF_AN1"/>
    <property type="match status" value="1"/>
</dbReference>
<dbReference type="Proteomes" id="UP000813463">
    <property type="component" value="Chromosome 4"/>
</dbReference>
<dbReference type="RefSeq" id="XP_056683314.1">
    <property type="nucleotide sequence ID" value="XM_056827336.1"/>
</dbReference>
<keyword evidence="2" id="KW-0479">Metal-binding</keyword>
<dbReference type="PANTHER" id="PTHR10634:SF98">
    <property type="entry name" value="ZINC FINGER A20 AND AN1 DOMAIN-CONTAINING STRESS-ASSOCIATED PROTEIN 3"/>
    <property type="match status" value="1"/>
</dbReference>
<dbReference type="Gene3D" id="4.10.1110.10">
    <property type="entry name" value="AN1-like Zinc finger"/>
    <property type="match status" value="1"/>
</dbReference>
<protein>
    <submittedName>
        <fullName evidence="8">Zinc finger A20 and AN1 domain-containing stress-associated protein 7-like</fullName>
    </submittedName>
</protein>
<keyword evidence="4" id="KW-0862">Zinc</keyword>